<dbReference type="InterPro" id="IPR024096">
    <property type="entry name" value="NO_sig/Golgi_transp_ligand-bd"/>
</dbReference>
<reference evidence="1 2" key="1">
    <citation type="journal article" date="2023" name="Int. J. Syst. Evol. Microbiol.">
        <title>Physiological and genomic analyses of cobalamin (vitamin B12)-auxotrophy of Lysobacter auxotrophicus sp. nov., a methionine-auxotrophic chitinolytic bacterium isolated from chitin-treated soil.</title>
        <authorList>
            <person name="Saito A."/>
            <person name="Dohra H."/>
            <person name="Hamada M."/>
            <person name="Moriuchi R."/>
            <person name="Kotsuchibashi Y."/>
            <person name="Mori K."/>
        </authorList>
    </citation>
    <scope>NUCLEOTIDE SEQUENCE [LARGE SCALE GENOMIC DNA]</scope>
    <source>
        <strain evidence="1 2">5-21a</strain>
    </source>
</reference>
<gene>
    <name evidence="1" type="ORF">LA521A_01310</name>
</gene>
<evidence type="ECO:0000313" key="2">
    <source>
        <dbReference type="Proteomes" id="UP001317822"/>
    </source>
</evidence>
<dbReference type="Proteomes" id="UP001317822">
    <property type="component" value="Chromosome"/>
</dbReference>
<keyword evidence="2" id="KW-1185">Reference proteome</keyword>
<dbReference type="EMBL" id="AP027041">
    <property type="protein sequence ID" value="BDU14930.1"/>
    <property type="molecule type" value="Genomic_DNA"/>
</dbReference>
<accession>A0ABN6UF22</accession>
<dbReference type="Gene3D" id="3.30.1380.20">
    <property type="entry name" value="Trafficking protein particle complex subunit 3"/>
    <property type="match status" value="1"/>
</dbReference>
<dbReference type="SUPFAM" id="SSF111126">
    <property type="entry name" value="Ligand-binding domain in the NO signalling and Golgi transport"/>
    <property type="match status" value="1"/>
</dbReference>
<evidence type="ECO:0000313" key="1">
    <source>
        <dbReference type="EMBL" id="BDU14930.1"/>
    </source>
</evidence>
<sequence>MDVEFRVVSDRREGLLLTLGQLVIAHGFALLRQRMAGGEDGVVLTMLVRGPQQNLATLEECVATHPLVSSFEATRPHEAMPDPATPSPTPPHRCAATPPCAADSRRIDALVPHLTREYPNIFVPLLELERELPDEHRELALLDLGQRIGAWVQARDFAAVQTPTTCDAVRRVALPAMRQIVQAQLQGEALHVSDSPFCHRGDRGACCHFLRGMLGGLLGGAHGPDAPRAVETRCRNEGAQTCVFEFQRSVQAT</sequence>
<protein>
    <submittedName>
        <fullName evidence="1">4-vinyl reductase</fullName>
    </submittedName>
</protein>
<proteinExistence type="predicted"/>
<name>A0ABN6UF22_9GAMM</name>
<organism evidence="1 2">
    <name type="scientific">Lysobacter auxotrophicus</name>
    <dbReference type="NCBI Taxonomy" id="2992573"/>
    <lineage>
        <taxon>Bacteria</taxon>
        <taxon>Pseudomonadati</taxon>
        <taxon>Pseudomonadota</taxon>
        <taxon>Gammaproteobacteria</taxon>
        <taxon>Lysobacterales</taxon>
        <taxon>Lysobacteraceae</taxon>
        <taxon>Lysobacter</taxon>
    </lineage>
</organism>